<reference evidence="2 3" key="1">
    <citation type="submission" date="2019-03" db="EMBL/GenBank/DDBJ databases">
        <title>Genomic Encyclopedia of Type Strains, Phase IV (KMG-IV): sequencing the most valuable type-strain genomes for metagenomic binning, comparative biology and taxonomic classification.</title>
        <authorList>
            <person name="Goeker M."/>
        </authorList>
    </citation>
    <scope>NUCLEOTIDE SEQUENCE [LARGE SCALE GENOMIC DNA]</scope>
    <source>
        <strain evidence="2 3">DSM 100048</strain>
    </source>
</reference>
<proteinExistence type="predicted"/>
<dbReference type="GO" id="GO:0005829">
    <property type="term" value="C:cytosol"/>
    <property type="evidence" value="ECO:0007669"/>
    <property type="project" value="TreeGrafter"/>
</dbReference>
<dbReference type="EMBL" id="SMBX01000008">
    <property type="protein sequence ID" value="TCU95173.1"/>
    <property type="molecule type" value="Genomic_DNA"/>
</dbReference>
<dbReference type="PROSITE" id="PS51273">
    <property type="entry name" value="GATASE_TYPE_1"/>
    <property type="match status" value="1"/>
</dbReference>
<comment type="caution">
    <text evidence="2">The sequence shown here is derived from an EMBL/GenBank/DDBJ whole genome shotgun (WGS) entry which is preliminary data.</text>
</comment>
<evidence type="ECO:0000259" key="1">
    <source>
        <dbReference type="Pfam" id="PF00117"/>
    </source>
</evidence>
<dbReference type="PANTHER" id="PTHR42695">
    <property type="entry name" value="GLUTAMINE AMIDOTRANSFERASE YLR126C-RELATED"/>
    <property type="match status" value="1"/>
</dbReference>
<dbReference type="PANTHER" id="PTHR42695:SF5">
    <property type="entry name" value="GLUTAMINE AMIDOTRANSFERASE YLR126C-RELATED"/>
    <property type="match status" value="1"/>
</dbReference>
<gene>
    <name evidence="2" type="ORF">EV686_10815</name>
</gene>
<protein>
    <submittedName>
        <fullName evidence="2">GMP synthase (Glutamine-hydrolysing)</fullName>
    </submittedName>
</protein>
<evidence type="ECO:0000313" key="3">
    <source>
        <dbReference type="Proteomes" id="UP000294692"/>
    </source>
</evidence>
<dbReference type="InterPro" id="IPR017926">
    <property type="entry name" value="GATASE"/>
</dbReference>
<name>A0A4R3UWL3_9BURK</name>
<dbReference type="NCBIfam" id="NF006562">
    <property type="entry name" value="PRK09065.1"/>
    <property type="match status" value="1"/>
</dbReference>
<dbReference type="Pfam" id="PF00117">
    <property type="entry name" value="GATase"/>
    <property type="match status" value="1"/>
</dbReference>
<dbReference type="Proteomes" id="UP000294692">
    <property type="component" value="Unassembled WGS sequence"/>
</dbReference>
<dbReference type="InterPro" id="IPR044992">
    <property type="entry name" value="ChyE-like"/>
</dbReference>
<accession>A0A4R3UWL3</accession>
<feature type="domain" description="Glutamine amidotransferase" evidence="1">
    <location>
        <begin position="62"/>
        <end position="204"/>
    </location>
</feature>
<organism evidence="2 3">
    <name type="scientific">Paracandidimonas soli</name>
    <dbReference type="NCBI Taxonomy" id="1917182"/>
    <lineage>
        <taxon>Bacteria</taxon>
        <taxon>Pseudomonadati</taxon>
        <taxon>Pseudomonadota</taxon>
        <taxon>Betaproteobacteria</taxon>
        <taxon>Burkholderiales</taxon>
        <taxon>Alcaligenaceae</taxon>
        <taxon>Paracandidimonas</taxon>
    </lineage>
</organism>
<dbReference type="RefSeq" id="WP_132477623.1">
    <property type="nucleotide sequence ID" value="NZ_JBHRVM010000001.1"/>
</dbReference>
<dbReference type="Gene3D" id="3.40.50.880">
    <property type="match status" value="1"/>
</dbReference>
<evidence type="ECO:0000313" key="2">
    <source>
        <dbReference type="EMBL" id="TCU95173.1"/>
    </source>
</evidence>
<dbReference type="OrthoDB" id="9813383at2"/>
<sequence length="255" mass="27307">MPDASTTNARTASKPILIMQVGNTFPDLRRSAGDFDDWISAGLGRQRPVLRMDAREMPAFPHLSDIAGVVVSGSSAMVTDREPWSERLAAWLRACVEAHTPVLGICYGHQLLAHALGGRVDYRREGMEIGTEDIALADAAGQDPLFTATPPIFPAQMTHSQSVLKLPPGAVRLASSRHEPNQAFRAGTCAWGFQFHPEFSAAIMREYIARRVASQDQADALASAVRDTPDAAGLLKKFAAVASGANVASLEQACA</sequence>
<dbReference type="CDD" id="cd01741">
    <property type="entry name" value="GATase1_1"/>
    <property type="match status" value="1"/>
</dbReference>
<dbReference type="InterPro" id="IPR029062">
    <property type="entry name" value="Class_I_gatase-like"/>
</dbReference>
<keyword evidence="3" id="KW-1185">Reference proteome</keyword>
<dbReference type="SUPFAM" id="SSF52317">
    <property type="entry name" value="Class I glutamine amidotransferase-like"/>
    <property type="match status" value="1"/>
</dbReference>
<dbReference type="AlphaFoldDB" id="A0A4R3UWL3"/>